<dbReference type="InterPro" id="IPR036855">
    <property type="entry name" value="Znf_CCCH_sf"/>
</dbReference>
<evidence type="ECO:0000256" key="7">
    <source>
        <dbReference type="ARBA" id="ARBA00022833"/>
    </source>
</evidence>
<evidence type="ECO:0000256" key="9">
    <source>
        <dbReference type="SAM" id="MobiDB-lite"/>
    </source>
</evidence>
<keyword evidence="4" id="KW-0808">Transferase</keyword>
<dbReference type="GO" id="GO:0003725">
    <property type="term" value="F:double-stranded RNA binding"/>
    <property type="evidence" value="ECO:0007669"/>
    <property type="project" value="TreeGrafter"/>
</dbReference>
<evidence type="ECO:0000256" key="3">
    <source>
        <dbReference type="ARBA" id="ARBA00012483"/>
    </source>
</evidence>
<evidence type="ECO:0000256" key="6">
    <source>
        <dbReference type="ARBA" id="ARBA00022771"/>
    </source>
</evidence>
<dbReference type="GO" id="GO:0008270">
    <property type="term" value="F:zinc ion binding"/>
    <property type="evidence" value="ECO:0007669"/>
    <property type="project" value="UniProtKB-KW"/>
</dbReference>
<proteinExistence type="predicted"/>
<dbReference type="InterPro" id="IPR001841">
    <property type="entry name" value="Znf_RING"/>
</dbReference>
<dbReference type="VEuPathDB" id="VectorBase:SCAU004904"/>
<feature type="region of interest" description="Disordered" evidence="9">
    <location>
        <begin position="81"/>
        <end position="118"/>
    </location>
</feature>
<dbReference type="Gene3D" id="1.20.120.1790">
    <property type="match status" value="1"/>
</dbReference>
<dbReference type="InterPro" id="IPR000571">
    <property type="entry name" value="Znf_CCCH"/>
</dbReference>
<protein>
    <recommendedName>
        <fullName evidence="3">RING-type E3 ubiquitin transferase</fullName>
        <ecNumber evidence="3">2.3.2.27</ecNumber>
    </recommendedName>
</protein>
<dbReference type="Pfam" id="PF14634">
    <property type="entry name" value="zf-RING_5"/>
    <property type="match status" value="1"/>
</dbReference>
<dbReference type="CDD" id="cd16638">
    <property type="entry name" value="mRING-HC-C3HC3D_Roquin"/>
    <property type="match status" value="1"/>
</dbReference>
<evidence type="ECO:0000256" key="8">
    <source>
        <dbReference type="PROSITE-ProRule" id="PRU00723"/>
    </source>
</evidence>
<dbReference type="OrthoDB" id="10067217at2759"/>
<dbReference type="InterPro" id="IPR017907">
    <property type="entry name" value="Znf_RING_CS"/>
</dbReference>
<evidence type="ECO:0000313" key="13">
    <source>
        <dbReference type="Proteomes" id="UP000095300"/>
    </source>
</evidence>
<dbReference type="SUPFAM" id="SSF57850">
    <property type="entry name" value="RING/U-box"/>
    <property type="match status" value="1"/>
</dbReference>
<dbReference type="GO" id="GO:0000209">
    <property type="term" value="P:protein polyubiquitination"/>
    <property type="evidence" value="ECO:0007669"/>
    <property type="project" value="TreeGrafter"/>
</dbReference>
<gene>
    <name evidence="12" type="primary">106086429</name>
</gene>
<organism evidence="12 13">
    <name type="scientific">Stomoxys calcitrans</name>
    <name type="common">Stable fly</name>
    <name type="synonym">Conops calcitrans</name>
    <dbReference type="NCBI Taxonomy" id="35570"/>
    <lineage>
        <taxon>Eukaryota</taxon>
        <taxon>Metazoa</taxon>
        <taxon>Ecdysozoa</taxon>
        <taxon>Arthropoda</taxon>
        <taxon>Hexapoda</taxon>
        <taxon>Insecta</taxon>
        <taxon>Pterygota</taxon>
        <taxon>Neoptera</taxon>
        <taxon>Endopterygota</taxon>
        <taxon>Diptera</taxon>
        <taxon>Brachycera</taxon>
        <taxon>Muscomorpha</taxon>
        <taxon>Muscoidea</taxon>
        <taxon>Muscidae</taxon>
        <taxon>Stomoxys</taxon>
    </lineage>
</organism>
<dbReference type="PANTHER" id="PTHR13139">
    <property type="entry name" value="RING FINGER AND CCCH-TYPE ZINC FINGER DOMAIN-CONTAINING PROTEIN"/>
    <property type="match status" value="1"/>
</dbReference>
<feature type="domain" description="C3H1-type" evidence="11">
    <location>
        <begin position="476"/>
        <end position="504"/>
    </location>
</feature>
<feature type="zinc finger region" description="C3H1-type" evidence="8">
    <location>
        <begin position="476"/>
        <end position="504"/>
    </location>
</feature>
<accession>A0A1I8P568</accession>
<dbReference type="InterPro" id="IPR048575">
    <property type="entry name" value="Roquin_1_2-like_ROQ"/>
</dbReference>
<evidence type="ECO:0000256" key="4">
    <source>
        <dbReference type="ARBA" id="ARBA00022679"/>
    </source>
</evidence>
<name>A0A1I8P568_STOCA</name>
<dbReference type="InterPro" id="IPR052249">
    <property type="entry name" value="Roquin_domain"/>
</dbReference>
<keyword evidence="7 8" id="KW-0862">Zinc</keyword>
<dbReference type="GO" id="GO:0000288">
    <property type="term" value="P:nuclear-transcribed mRNA catabolic process, deadenylation-dependent decay"/>
    <property type="evidence" value="ECO:0007669"/>
    <property type="project" value="TreeGrafter"/>
</dbReference>
<evidence type="ECO:0000259" key="11">
    <source>
        <dbReference type="PROSITE" id="PS50103"/>
    </source>
</evidence>
<evidence type="ECO:0000256" key="5">
    <source>
        <dbReference type="ARBA" id="ARBA00022723"/>
    </source>
</evidence>
<feature type="region of interest" description="Disordered" evidence="9">
    <location>
        <begin position="573"/>
        <end position="602"/>
    </location>
</feature>
<dbReference type="EnsemblMetazoa" id="SCAU004904-RA">
    <property type="protein sequence ID" value="SCAU004904-PA"/>
    <property type="gene ID" value="SCAU004904"/>
</dbReference>
<dbReference type="GO" id="GO:0006511">
    <property type="term" value="P:ubiquitin-dependent protein catabolic process"/>
    <property type="evidence" value="ECO:0007669"/>
    <property type="project" value="TreeGrafter"/>
</dbReference>
<comment type="catalytic activity">
    <reaction evidence="1">
        <text>S-ubiquitinyl-[E2 ubiquitin-conjugating enzyme]-L-cysteine + [acceptor protein]-L-lysine = [E2 ubiquitin-conjugating enzyme]-L-cysteine + N(6)-ubiquitinyl-[acceptor protein]-L-lysine.</text>
        <dbReference type="EC" id="2.3.2.27"/>
    </reaction>
</comment>
<dbReference type="InterPro" id="IPR013083">
    <property type="entry name" value="Znf_RING/FYVE/PHD"/>
</dbReference>
<sequence>MPFQAPSWTEFYTCPICENEFSTNQRLPISLGCGHTICRVCLATLYSRQCPFDQAPISTDVDNLPINNALLQLLNSGDGNDNGAGDGKVNNNSASVSSTTSIAKSTTTNNYTNSGSNSITNSNNNKAFAYIHENFTAAAAVAGGDQHMPPSVRNLKPEDLKCYKSSKKCIEDLAQYLKSFVTNSGSTLLTRPMLRKLVTLVNCQLMEEEGRIRAVRTARFLGERTVTELLLQHQNPQQLSLCLWAAVRSRGCQFLGPSMQEEVLKLVLQALQNGSALSRKVLVMFVVQRLIDNMLPASKTSIGHVVQLLYRASCFKVSKRESDSSLMQLKEEFRNYEALRREHDAQIVQIATEAGLRIAPDQWSSLLYGNTSHKSHMQSICDTLQTPSSFAQSVQELVLALQRTGDPTNLSSLRPHLKHLATIDPSPESPPPTWQDVEKALEAVRYVVLGLVKFMQYHSNRKVQDYTVPPINANGKYKISLCRDLTERRMCPRGPNCTFAHSAEERQRYRAKHRRTGPGDKAIVRPHTVASIAGGGQLQGLENMKNDFQNNHSQQQNSVVPTHQMQQQHGLTLSNPIDTANSPVKMKSSPMRKYSNNDNSGNVNMMRTNMMGDSNSFMGDISNTTSPLSMQASLNALHASPIPPTGHLLGMNASASIINVPPMHKHPPSGYENIPFGSMNYGGGGGKYMRMPNMGMPMPPNIRPPNIRGPVSSSGAVGAIGLGVGPSGQGILSPRPSVHNSLNITTVANPPNLQGTNSNKSAGSPMHKNIYNTTMPNDFFNPPGPPSYFTNANMDTGPGDYPFRLAKSKMQKAQNPMWEVQHQQQSIINHADYTSNPHHLMYMSPPPPPQLLHQQQHPVRPHPDTNVFFDKNPLDYNSYGSNKQKTHLIDSALNLPDSLMFKGKNNFLEASGNPLKDINRMKNKMPMAMHEKTDSFWHGGNNDIQQQHINNAHFMEASSGNGGSVASGVNIEPPSPSTSLFRDRDNFVRSDSILDDDAATFDCPPTSTAALGNKYGPICPMYKGHSSSMPSTTNTSNFVDSWNALLSQENDKHHTTSGSNAKNVNDFTAFNLDNDDPLNLPLEKHATHQQHTDRFIDPAIAAASAGTSSTSSSSHVTTANAFDNFNNMQAALSIFNDARSEQDQQQQDMSHFRFDLNPLCNILGGNNFRTDITKNPSLNEESLWNNHRPVNNSKHTSTMNLGLDSFWGEDSKAASITVTPPPTSNTTTTLINNNLIITPQSHHEQRRTSQKFDDTEFDITEIVDKMWPSADDSGIKLD</sequence>
<evidence type="ECO:0000313" key="12">
    <source>
        <dbReference type="EnsemblMetazoa" id="SCAU004904-PA"/>
    </source>
</evidence>
<dbReference type="Proteomes" id="UP000095300">
    <property type="component" value="Unassembled WGS sequence"/>
</dbReference>
<dbReference type="PROSITE" id="PS50103">
    <property type="entry name" value="ZF_C3H1"/>
    <property type="match status" value="1"/>
</dbReference>
<comment type="subcellular location">
    <subcellularLocation>
        <location evidence="2">Cytoplasm</location>
        <location evidence="2">P-body</location>
    </subcellularLocation>
</comment>
<dbReference type="InterPro" id="IPR041523">
    <property type="entry name" value="ROQ_II"/>
</dbReference>
<feature type="compositionally biased region" description="Low complexity" evidence="9">
    <location>
        <begin position="87"/>
        <end position="118"/>
    </location>
</feature>
<dbReference type="GO" id="GO:0061630">
    <property type="term" value="F:ubiquitin protein ligase activity"/>
    <property type="evidence" value="ECO:0007669"/>
    <property type="project" value="UniProtKB-EC"/>
</dbReference>
<reference evidence="12" key="1">
    <citation type="submission" date="2020-05" db="UniProtKB">
        <authorList>
            <consortium name="EnsemblMetazoa"/>
        </authorList>
    </citation>
    <scope>IDENTIFICATION</scope>
    <source>
        <strain evidence="12">USDA</strain>
    </source>
</reference>
<feature type="compositionally biased region" description="Polar residues" evidence="9">
    <location>
        <begin position="573"/>
        <end position="582"/>
    </location>
</feature>
<dbReference type="Gene3D" id="4.10.1000.10">
    <property type="entry name" value="Zinc finger, CCCH-type"/>
    <property type="match status" value="1"/>
</dbReference>
<dbReference type="GO" id="GO:0000932">
    <property type="term" value="C:P-body"/>
    <property type="evidence" value="ECO:0007669"/>
    <property type="project" value="UniProtKB-SubCell"/>
</dbReference>
<dbReference type="KEGG" id="scac:106086429"/>
<dbReference type="GO" id="GO:0010494">
    <property type="term" value="C:cytoplasmic stress granule"/>
    <property type="evidence" value="ECO:0007669"/>
    <property type="project" value="TreeGrafter"/>
</dbReference>
<feature type="domain" description="RING-type" evidence="10">
    <location>
        <begin position="14"/>
        <end position="54"/>
    </location>
</feature>
<dbReference type="PROSITE" id="PS50089">
    <property type="entry name" value="ZF_RING_2"/>
    <property type="match status" value="1"/>
</dbReference>
<dbReference type="STRING" id="35570.A0A1I8P568"/>
<dbReference type="GO" id="GO:0035613">
    <property type="term" value="F:RNA stem-loop binding"/>
    <property type="evidence" value="ECO:0007669"/>
    <property type="project" value="TreeGrafter"/>
</dbReference>
<evidence type="ECO:0000259" key="10">
    <source>
        <dbReference type="PROSITE" id="PS50089"/>
    </source>
</evidence>
<dbReference type="PROSITE" id="PS00518">
    <property type="entry name" value="ZF_RING_1"/>
    <property type="match status" value="1"/>
</dbReference>
<keyword evidence="6 8" id="KW-0863">Zinc-finger</keyword>
<dbReference type="AlphaFoldDB" id="A0A1I8P568"/>
<dbReference type="Gene3D" id="3.30.40.10">
    <property type="entry name" value="Zinc/RING finger domain, C3HC4 (zinc finger)"/>
    <property type="match status" value="1"/>
</dbReference>
<dbReference type="FunFam" id="3.30.40.10:FF:000047">
    <property type="entry name" value="Roquin-2 isoform 1"/>
    <property type="match status" value="1"/>
</dbReference>
<dbReference type="Pfam" id="PF21206">
    <property type="entry name" value="Roquin_1_2-like_ROQ"/>
    <property type="match status" value="1"/>
</dbReference>
<evidence type="ECO:0000256" key="1">
    <source>
        <dbReference type="ARBA" id="ARBA00000900"/>
    </source>
</evidence>
<dbReference type="SMART" id="SM00184">
    <property type="entry name" value="RING"/>
    <property type="match status" value="1"/>
</dbReference>
<evidence type="ECO:0000256" key="2">
    <source>
        <dbReference type="ARBA" id="ARBA00004201"/>
    </source>
</evidence>
<keyword evidence="13" id="KW-1185">Reference proteome</keyword>
<dbReference type="EC" id="2.3.2.27" evidence="3"/>
<dbReference type="GO" id="GO:0003729">
    <property type="term" value="F:mRNA binding"/>
    <property type="evidence" value="ECO:0007669"/>
    <property type="project" value="TreeGrafter"/>
</dbReference>
<dbReference type="Pfam" id="PF18386">
    <property type="entry name" value="ROQ_II"/>
    <property type="match status" value="1"/>
</dbReference>
<dbReference type="Pfam" id="PF00642">
    <property type="entry name" value="zf-CCCH"/>
    <property type="match status" value="1"/>
</dbReference>
<keyword evidence="5 8" id="KW-0479">Metal-binding</keyword>
<dbReference type="SUPFAM" id="SSF90229">
    <property type="entry name" value="CCCH zinc finger"/>
    <property type="match status" value="1"/>
</dbReference>
<dbReference type="PANTHER" id="PTHR13139:SF54">
    <property type="entry name" value="RING-TYPE E3 UBIQUITIN TRANSFERASE"/>
    <property type="match status" value="1"/>
</dbReference>